<gene>
    <name evidence="2" type="ORF">YM304_21070</name>
</gene>
<organism evidence="2 3">
    <name type="scientific">Ilumatobacter coccineus (strain NBRC 103263 / KCTC 29153 / YM16-304)</name>
    <dbReference type="NCBI Taxonomy" id="1313172"/>
    <lineage>
        <taxon>Bacteria</taxon>
        <taxon>Bacillati</taxon>
        <taxon>Actinomycetota</taxon>
        <taxon>Acidimicrobiia</taxon>
        <taxon>Acidimicrobiales</taxon>
        <taxon>Ilumatobacteraceae</taxon>
        <taxon>Ilumatobacter</taxon>
    </lineage>
</organism>
<evidence type="ECO:0000313" key="3">
    <source>
        <dbReference type="Proteomes" id="UP000011863"/>
    </source>
</evidence>
<feature type="domain" description="N-acetyltransferase" evidence="1">
    <location>
        <begin position="126"/>
        <end position="262"/>
    </location>
</feature>
<dbReference type="Pfam" id="PF00583">
    <property type="entry name" value="Acetyltransf_1"/>
    <property type="match status" value="1"/>
</dbReference>
<dbReference type="Gene3D" id="3.40.630.30">
    <property type="match status" value="1"/>
</dbReference>
<dbReference type="EMBL" id="AP012057">
    <property type="protein sequence ID" value="BAN02421.1"/>
    <property type="molecule type" value="Genomic_DNA"/>
</dbReference>
<dbReference type="GO" id="GO:0016747">
    <property type="term" value="F:acyltransferase activity, transferring groups other than amino-acyl groups"/>
    <property type="evidence" value="ECO:0007669"/>
    <property type="project" value="InterPro"/>
</dbReference>
<accession>A0A6C7E7F9</accession>
<evidence type="ECO:0000313" key="2">
    <source>
        <dbReference type="EMBL" id="BAN02421.1"/>
    </source>
</evidence>
<dbReference type="CDD" id="cd04301">
    <property type="entry name" value="NAT_SF"/>
    <property type="match status" value="1"/>
</dbReference>
<dbReference type="PROSITE" id="PS51186">
    <property type="entry name" value="GNAT"/>
    <property type="match status" value="1"/>
</dbReference>
<keyword evidence="3" id="KW-1185">Reference proteome</keyword>
<dbReference type="InterPro" id="IPR016181">
    <property type="entry name" value="Acyl_CoA_acyltransferase"/>
</dbReference>
<dbReference type="SUPFAM" id="SSF55729">
    <property type="entry name" value="Acyl-CoA N-acyltransferases (Nat)"/>
    <property type="match status" value="1"/>
</dbReference>
<evidence type="ECO:0000259" key="1">
    <source>
        <dbReference type="PROSITE" id="PS51186"/>
    </source>
</evidence>
<dbReference type="RefSeq" id="WP_015441668.1">
    <property type="nucleotide sequence ID" value="NC_020520.1"/>
</dbReference>
<dbReference type="OrthoDB" id="2350893at2"/>
<proteinExistence type="predicted"/>
<dbReference type="KEGG" id="aym:YM304_21070"/>
<name>A0A6C7E7F9_ILUCY</name>
<sequence length="262" mass="27730">MTRADDDGDIALLARSEALQLRRVAAQLAANGSADPAIADIDAGVLIALGPERFVNRLFAARSHLSSDDVDRVVAFFEASSVPPSVQIANPTEATVQRLRHAGFGLDWERALCTTRPAPVSAASPFEFERVDESSLDTWLDVLARGNEITQAESRAISDDFARAAHSANDSAEWLALSGDTPVGCGSLLSVDGVAWLGGAATLPDWRGRGVQSALLAHRLDRAAAQGFELVAATAVAASGSARNLVRCGFDIVAIQHVYTRR</sequence>
<dbReference type="InterPro" id="IPR000182">
    <property type="entry name" value="GNAT_dom"/>
</dbReference>
<dbReference type="Proteomes" id="UP000011863">
    <property type="component" value="Chromosome"/>
</dbReference>
<dbReference type="AlphaFoldDB" id="A0A6C7E7F9"/>
<protein>
    <recommendedName>
        <fullName evidence="1">N-acetyltransferase domain-containing protein</fullName>
    </recommendedName>
</protein>
<reference evidence="2 3" key="1">
    <citation type="journal article" date="2013" name="Int. J. Syst. Evol. Microbiol.">
        <title>Ilumatobacter nonamiense sp. nov. and Ilumatobacter coccineum sp. nov., isolated from seashore sand.</title>
        <authorList>
            <person name="Matsumoto A."/>
            <person name="Kasai H."/>
            <person name="Matsuo Y."/>
            <person name="Shizuri Y."/>
            <person name="Ichikawa N."/>
            <person name="Fujita N."/>
            <person name="Omura S."/>
            <person name="Takahashi Y."/>
        </authorList>
    </citation>
    <scope>NUCLEOTIDE SEQUENCE [LARGE SCALE GENOMIC DNA]</scope>
    <source>
        <strain evidence="3">NBRC 103263 / KCTC 29153 / YM16-304</strain>
    </source>
</reference>